<sequence length="574" mass="65871">MGCYTHHPPSTFFSQKKNMLKMRREGPNVKLELQGESQSSHVLKHTLASFDHSGNDQGKNKSKRSYEQTKQWMDNEISFPSVPGCQLVDSPIIHEALIEGTETKARLRESRTLLVGLSKEVNYPMGVINFIVTMGVPGLRKKYRRNLKMIWGLEISTVFGLHPYPFNYPTRRLTIEEMLAKILMKGGNMTSEVTRSKEINKTRINKNEPPRFEQDLQEKPHNDGEKNKSLIIHERTTQPSVKPQQSSIPFPNRVRKEKEEALQRNFLENLKQLDINIPFIEALVQIPKYAKYLKILLTNKLRLEEACMETMNESESHLLQVNELAELSDGTYENTRTYKERTKKWHNSRLHGDKDFKMYPKKLKSKWSGLSIVKTMFPHGAIEITDKDGVSFNVNGQRLKKYYRGDNNLKRMEHDIDHDSSCEQDDDLEDAQEDDEDVIQPLIPKTIHTTPPNEDYVAPATKSILEELLEEFGDEILNVTMVDEGFNFYLDKDIEEREKLLSNDLKPHYMDIQGSNNKGMEFEIYAFGISFPAAVTDSVPGQMKFHGLHESAASDVNVSSKTIAGNSVSTDLMS</sequence>
<feature type="compositionally biased region" description="Basic and acidic residues" evidence="1">
    <location>
        <begin position="194"/>
        <end position="226"/>
    </location>
</feature>
<name>A0A6L2J7I3_TANCI</name>
<evidence type="ECO:0008006" key="3">
    <source>
        <dbReference type="Google" id="ProtNLM"/>
    </source>
</evidence>
<dbReference type="AlphaFoldDB" id="A0A6L2J7I3"/>
<accession>A0A6L2J7I3</accession>
<organism evidence="2">
    <name type="scientific">Tanacetum cinerariifolium</name>
    <name type="common">Dalmatian daisy</name>
    <name type="synonym">Chrysanthemum cinerariifolium</name>
    <dbReference type="NCBI Taxonomy" id="118510"/>
    <lineage>
        <taxon>Eukaryota</taxon>
        <taxon>Viridiplantae</taxon>
        <taxon>Streptophyta</taxon>
        <taxon>Embryophyta</taxon>
        <taxon>Tracheophyta</taxon>
        <taxon>Spermatophyta</taxon>
        <taxon>Magnoliopsida</taxon>
        <taxon>eudicotyledons</taxon>
        <taxon>Gunneridae</taxon>
        <taxon>Pentapetalae</taxon>
        <taxon>asterids</taxon>
        <taxon>campanulids</taxon>
        <taxon>Asterales</taxon>
        <taxon>Asteraceae</taxon>
        <taxon>Asteroideae</taxon>
        <taxon>Anthemideae</taxon>
        <taxon>Anthemidinae</taxon>
        <taxon>Tanacetum</taxon>
    </lineage>
</organism>
<evidence type="ECO:0000313" key="2">
    <source>
        <dbReference type="EMBL" id="GEU31624.1"/>
    </source>
</evidence>
<protein>
    <recommendedName>
        <fullName evidence="3">Reverse transcriptase domain-containing protein</fullName>
    </recommendedName>
</protein>
<dbReference type="EMBL" id="BKCJ010000270">
    <property type="protein sequence ID" value="GEU31624.1"/>
    <property type="molecule type" value="Genomic_DNA"/>
</dbReference>
<reference evidence="2" key="1">
    <citation type="journal article" date="2019" name="Sci. Rep.">
        <title>Draft genome of Tanacetum cinerariifolium, the natural source of mosquito coil.</title>
        <authorList>
            <person name="Yamashiro T."/>
            <person name="Shiraishi A."/>
            <person name="Satake H."/>
            <person name="Nakayama K."/>
        </authorList>
    </citation>
    <scope>NUCLEOTIDE SEQUENCE</scope>
</reference>
<gene>
    <name evidence="2" type="ORF">Tci_003602</name>
</gene>
<proteinExistence type="predicted"/>
<evidence type="ECO:0000256" key="1">
    <source>
        <dbReference type="SAM" id="MobiDB-lite"/>
    </source>
</evidence>
<feature type="region of interest" description="Disordered" evidence="1">
    <location>
        <begin position="191"/>
        <end position="226"/>
    </location>
</feature>
<comment type="caution">
    <text evidence="2">The sequence shown here is derived from an EMBL/GenBank/DDBJ whole genome shotgun (WGS) entry which is preliminary data.</text>
</comment>